<dbReference type="Proteomes" id="UP001517367">
    <property type="component" value="Unassembled WGS sequence"/>
</dbReference>
<protein>
    <submittedName>
        <fullName evidence="2">T9SS type A sorting domain-containing protein</fullName>
    </submittedName>
</protein>
<comment type="caution">
    <text evidence="2">The sequence shown here is derived from an EMBL/GenBank/DDBJ whole genome shotgun (WGS) entry which is preliminary data.</text>
</comment>
<keyword evidence="3" id="KW-1185">Reference proteome</keyword>
<evidence type="ECO:0000313" key="3">
    <source>
        <dbReference type="Proteomes" id="UP001517367"/>
    </source>
</evidence>
<name>A0ABW9JG04_9SPHI</name>
<sequence length="544" mass="57479">MRKILLISSFCALAFGATAQFTPNRLAVYRVGDGTTITNNRTSAVFIDEYLTSSTAQVSPSYTIAVASASSGPNLRLTSIMRSSASAFQLEGISSLSADGQHLAIIGYDQAIGGTVDNTTIKVVGLINAQGEINTSTSLTGNSPARATIAINGGNSTYSSLLGAGIRYSAIGSTVSTQVNSTVSNARSFTIFNNRLYCANNSNLVPFFNGLPSSTGTSTAGNINLSGISNVNQIALFDADGDGTADILYAANDGASLADAGLHKYILEGGDWIARGFIKIAGITDGLKSVVGKATGSDIELYVTTWGNLASTPKVPSQLLKIIDLSAGASIMNNTDNAPTVLATATDNTIFRSVTFSPGTTPQTTLPVKLISFNGTKKQNGINLRWTTASEVSNSHFEVLRATNGNDFAKIGEVKGNGNSTSNQSYSFLDQRPQNGVNYYQLKQVDLNGDSEKFKIIAIDFNLQQNQLKVWQLDSQTLKLSFTASHNGNAEITVADINGKKLYRGKSAIAGGINNISLPLQVSNGLYLININTGKEIFNSKFLR</sequence>
<dbReference type="RefSeq" id="WP_138730515.1">
    <property type="nucleotide sequence ID" value="NZ_SRMP02000011.1"/>
</dbReference>
<dbReference type="InterPro" id="IPR013783">
    <property type="entry name" value="Ig-like_fold"/>
</dbReference>
<dbReference type="NCBIfam" id="TIGR04183">
    <property type="entry name" value="Por_Secre_tail"/>
    <property type="match status" value="1"/>
</dbReference>
<evidence type="ECO:0000256" key="1">
    <source>
        <dbReference type="SAM" id="SignalP"/>
    </source>
</evidence>
<dbReference type="InterPro" id="IPR026444">
    <property type="entry name" value="Secre_tail"/>
</dbReference>
<proteinExistence type="predicted"/>
<reference evidence="2 3" key="1">
    <citation type="submission" date="2024-12" db="EMBL/GenBank/DDBJ databases">
        <authorList>
            <person name="Hu S."/>
        </authorList>
    </citation>
    <scope>NUCLEOTIDE SEQUENCE [LARGE SCALE GENOMIC DNA]</scope>
    <source>
        <strain evidence="2 3">P-25</strain>
    </source>
</reference>
<dbReference type="Gene3D" id="2.60.40.10">
    <property type="entry name" value="Immunoglobulins"/>
    <property type="match status" value="1"/>
</dbReference>
<feature type="signal peptide" evidence="1">
    <location>
        <begin position="1"/>
        <end position="19"/>
    </location>
</feature>
<dbReference type="EMBL" id="SRMP02000011">
    <property type="protein sequence ID" value="MFN0291304.1"/>
    <property type="molecule type" value="Genomic_DNA"/>
</dbReference>
<organism evidence="2 3">
    <name type="scientific">Pedobacter helvus</name>
    <dbReference type="NCBI Taxonomy" id="2563444"/>
    <lineage>
        <taxon>Bacteria</taxon>
        <taxon>Pseudomonadati</taxon>
        <taxon>Bacteroidota</taxon>
        <taxon>Sphingobacteriia</taxon>
        <taxon>Sphingobacteriales</taxon>
        <taxon>Sphingobacteriaceae</taxon>
        <taxon>Pedobacter</taxon>
    </lineage>
</organism>
<feature type="chain" id="PRO_5047071528" evidence="1">
    <location>
        <begin position="20"/>
        <end position="544"/>
    </location>
</feature>
<keyword evidence="1" id="KW-0732">Signal</keyword>
<accession>A0ABW9JG04</accession>
<evidence type="ECO:0000313" key="2">
    <source>
        <dbReference type="EMBL" id="MFN0291304.1"/>
    </source>
</evidence>
<gene>
    <name evidence="2" type="ORF">E5L68_007860</name>
</gene>